<keyword evidence="2" id="KW-0472">Membrane</keyword>
<protein>
    <submittedName>
        <fullName evidence="3">Uncharacterized protein</fullName>
    </submittedName>
</protein>
<keyword evidence="2" id="KW-0812">Transmembrane</keyword>
<name>A0A7S4FWU3_9EUGL</name>
<feature type="transmembrane region" description="Helical" evidence="2">
    <location>
        <begin position="6"/>
        <end position="27"/>
    </location>
</feature>
<reference evidence="3" key="1">
    <citation type="submission" date="2021-01" db="EMBL/GenBank/DDBJ databases">
        <authorList>
            <person name="Corre E."/>
            <person name="Pelletier E."/>
            <person name="Niang G."/>
            <person name="Scheremetjew M."/>
            <person name="Finn R."/>
            <person name="Kale V."/>
            <person name="Holt S."/>
            <person name="Cochrane G."/>
            <person name="Meng A."/>
            <person name="Brown T."/>
            <person name="Cohen L."/>
        </authorList>
    </citation>
    <scope>NUCLEOTIDE SEQUENCE</scope>
    <source>
        <strain evidence="3">CCMP1594</strain>
    </source>
</reference>
<dbReference type="AlphaFoldDB" id="A0A7S4FWU3"/>
<evidence type="ECO:0000256" key="2">
    <source>
        <dbReference type="SAM" id="Phobius"/>
    </source>
</evidence>
<feature type="region of interest" description="Disordered" evidence="1">
    <location>
        <begin position="120"/>
        <end position="149"/>
    </location>
</feature>
<proteinExistence type="predicted"/>
<evidence type="ECO:0000256" key="1">
    <source>
        <dbReference type="SAM" id="MobiDB-lite"/>
    </source>
</evidence>
<accession>A0A7S4FWU3</accession>
<dbReference type="EMBL" id="HBJA01082941">
    <property type="protein sequence ID" value="CAE0817786.1"/>
    <property type="molecule type" value="Transcribed_RNA"/>
</dbReference>
<organism evidence="3">
    <name type="scientific">Eutreptiella gymnastica</name>
    <dbReference type="NCBI Taxonomy" id="73025"/>
    <lineage>
        <taxon>Eukaryota</taxon>
        <taxon>Discoba</taxon>
        <taxon>Euglenozoa</taxon>
        <taxon>Euglenida</taxon>
        <taxon>Spirocuta</taxon>
        <taxon>Euglenophyceae</taxon>
        <taxon>Eutreptiales</taxon>
        <taxon>Eutreptiaceae</taxon>
        <taxon>Eutreptiella</taxon>
    </lineage>
</organism>
<feature type="compositionally biased region" description="Basic and acidic residues" evidence="1">
    <location>
        <begin position="131"/>
        <end position="143"/>
    </location>
</feature>
<gene>
    <name evidence="3" type="ORF">EGYM00163_LOCUS28954</name>
</gene>
<evidence type="ECO:0000313" key="3">
    <source>
        <dbReference type="EMBL" id="CAE0817786.1"/>
    </source>
</evidence>
<keyword evidence="2" id="KW-1133">Transmembrane helix</keyword>
<sequence length="208" mass="22656">MDGYPVGPVLSCVIMALSVWTVIWCMIHELSEHGCKRMVGLMADGAVECILCGCSVPWSEWAAHKKQKSHQKKFDYNGHDRSAVPSLADANRIMEQAALRADPTMLEALKPKVVVPAAGFGRWDGAPPPAKKAEQSAERRDKAEDEELTEEQKEWRLKANSQRDAFSKTIKQYNVAALSVAMPLMPGACPPFAAGRGKAMPPPNAATA</sequence>